<keyword evidence="1" id="KW-0812">Transmembrane</keyword>
<dbReference type="PROSITE" id="PS51257">
    <property type="entry name" value="PROKAR_LIPOPROTEIN"/>
    <property type="match status" value="1"/>
</dbReference>
<dbReference type="KEGG" id="mmai:sS8_3162"/>
<evidence type="ECO:0000256" key="1">
    <source>
        <dbReference type="SAM" id="Phobius"/>
    </source>
</evidence>
<dbReference type="Proteomes" id="UP000266313">
    <property type="component" value="Chromosome"/>
</dbReference>
<feature type="transmembrane region" description="Helical" evidence="1">
    <location>
        <begin position="94"/>
        <end position="112"/>
    </location>
</feature>
<dbReference type="RefSeq" id="WP_119632825.1">
    <property type="nucleotide sequence ID" value="NZ_AP017928.1"/>
</dbReference>
<feature type="transmembrane region" description="Helical" evidence="1">
    <location>
        <begin position="132"/>
        <end position="151"/>
    </location>
</feature>
<reference evidence="2 3" key="1">
    <citation type="submission" date="2016-12" db="EMBL/GenBank/DDBJ databases">
        <title>Genome sequencing of Methylocaldum marinum.</title>
        <authorList>
            <person name="Takeuchi M."/>
            <person name="Kamagata Y."/>
            <person name="Hiraoka S."/>
            <person name="Oshima K."/>
            <person name="Hattori M."/>
            <person name="Iwasaki W."/>
        </authorList>
    </citation>
    <scope>NUCLEOTIDE SEQUENCE [LARGE SCALE GENOMIC DNA]</scope>
    <source>
        <strain evidence="2 3">S8</strain>
    </source>
</reference>
<evidence type="ECO:0000313" key="2">
    <source>
        <dbReference type="EMBL" id="BBA35105.1"/>
    </source>
</evidence>
<evidence type="ECO:0000313" key="3">
    <source>
        <dbReference type="Proteomes" id="UP000266313"/>
    </source>
</evidence>
<organism evidence="2 3">
    <name type="scientific">Methylocaldum marinum</name>
    <dbReference type="NCBI Taxonomy" id="1432792"/>
    <lineage>
        <taxon>Bacteria</taxon>
        <taxon>Pseudomonadati</taxon>
        <taxon>Pseudomonadota</taxon>
        <taxon>Gammaproteobacteria</taxon>
        <taxon>Methylococcales</taxon>
        <taxon>Methylococcaceae</taxon>
        <taxon>Methylocaldum</taxon>
    </lineage>
</organism>
<accession>A0A250KTX7</accession>
<protein>
    <submittedName>
        <fullName evidence="2">Uncharacterized protein</fullName>
    </submittedName>
</protein>
<dbReference type="AlphaFoldDB" id="A0A250KTX7"/>
<sequence>MRTSSNGSFDALISGTIVGIATALAAAACGKAERSGAVAPLNAVSHITWGDRAARQHDASLKYTGTGFVLNHAAAVLWASLYERWFGRAAESGDVARALTGGAVVAGLAYLTDYHLVPERLTPGYEKRLSGKSLAAIFGALALSLPLRGLFLGARR</sequence>
<dbReference type="OrthoDB" id="288267at2"/>
<keyword evidence="3" id="KW-1185">Reference proteome</keyword>
<gene>
    <name evidence="2" type="ORF">sS8_3162</name>
</gene>
<feature type="transmembrane region" description="Helical" evidence="1">
    <location>
        <begin position="63"/>
        <end position="82"/>
    </location>
</feature>
<keyword evidence="1" id="KW-1133">Transmembrane helix</keyword>
<name>A0A250KTX7_9GAMM</name>
<proteinExistence type="predicted"/>
<dbReference type="EMBL" id="AP017928">
    <property type="protein sequence ID" value="BBA35105.1"/>
    <property type="molecule type" value="Genomic_DNA"/>
</dbReference>
<keyword evidence="1" id="KW-0472">Membrane</keyword>